<dbReference type="PANTHER" id="PTHR12558">
    <property type="entry name" value="CELL DIVISION CYCLE 16,23,27"/>
    <property type="match status" value="1"/>
</dbReference>
<gene>
    <name evidence="3" type="ORF">QQF73_08670</name>
</gene>
<evidence type="ECO:0000313" key="4">
    <source>
        <dbReference type="Proteomes" id="UP001223547"/>
    </source>
</evidence>
<keyword evidence="2" id="KW-0732">Signal</keyword>
<name>A0ABT7HBH2_9GAMM</name>
<dbReference type="Pfam" id="PF13432">
    <property type="entry name" value="TPR_16"/>
    <property type="match status" value="2"/>
</dbReference>
<feature type="repeat" description="TPR" evidence="1">
    <location>
        <begin position="526"/>
        <end position="559"/>
    </location>
</feature>
<organism evidence="3 4">
    <name type="scientific">Marinobacter albus</name>
    <dbReference type="NCBI Taxonomy" id="3030833"/>
    <lineage>
        <taxon>Bacteria</taxon>
        <taxon>Pseudomonadati</taxon>
        <taxon>Pseudomonadota</taxon>
        <taxon>Gammaproteobacteria</taxon>
        <taxon>Pseudomonadales</taxon>
        <taxon>Marinobacteraceae</taxon>
        <taxon>Marinobacter</taxon>
    </lineage>
</organism>
<reference evidence="3 4" key="1">
    <citation type="submission" date="2023-05" db="EMBL/GenBank/DDBJ databases">
        <title>Marinobacter albus sp. nov., a marine bacterium isolated from sand in a coastal intertidal zone of huludao.</title>
        <authorList>
            <person name="Deng T."/>
        </authorList>
    </citation>
    <scope>NUCLEOTIDE SEQUENCE [LARGE SCALE GENOMIC DNA]</scope>
    <source>
        <strain evidence="3 4">M216</strain>
    </source>
</reference>
<sequence length="899" mass="98760">MKSVLAVRATLLSLVIALSLVGCGNDDNDMTQTDIQFLSHLDQSRFFQRQGELKASTQEARSAIELKPNNLEPYFLIIDNLLTAGDAVNAERQLGRLMERISEKDVSETIRNRANLILAEAKLKQGKFDDALEALDKLSSTDTDTKIKELLLKGQILLGAGNLAKAGQTFGEARLTDPASVEALIGLSKVALAEGDKAKAKEFLAEAEEIDKENAELWLWKAQFAHLEEEWQKAEDAYIRALEDIGQFDVMTARKYSTISALIRVLRAQSKFSEAFVYEEILAKSPPGKIRSNLIAADDALKEGDLAKAERYLEEILAQAPNHEQSVLMLGLVRFRQGRAEEAQELLGPIAKMGNSEIASKMLAATMLQMGNPEGAQTTLAELENGDSDPEILTLVAIAALENGDVETGEALMEKALSINPNNHELRLRYASYLNQRGEYQRAINQADLIRKAAPDLDQARSIIIQAHLGSGNRRAAVETADSWIKAKPESIAALIMRGNLALNAGDPEAARKYFAAAKAKAPQSVAPVIALGKLALAQNDRAEAREQFQKAAQLAPDSAQALQGLISVQDRGETEQFMSEILEQRPDATGPRLILLEIALLENDNESANTLTASLLERAEEDTPSPASHLVADIYSNVVSNLKGTGNDERAASVLERAQVLFPDNEQITLQAAQQAFEYSRTDEAMNILNKAKEQFPNSPRPYLTEAEFREREAEYQRAAQLYHEALDKASSADIITGYVRNLQRSGRTNDALAYLESELGNSPGNSKLRLNLALLQQSTGKENSARSNYEVLLESMPNNTVVLNNLAWLYHKTGDERAVALAERAYELSPENAAIADTYGWIMLKSGNHRESVPVLEKAHALQPDSEEIARHLAEAYRVVGMNSAAQRILKKFGEQG</sequence>
<comment type="caution">
    <text evidence="3">The sequence shown here is derived from an EMBL/GenBank/DDBJ whole genome shotgun (WGS) entry which is preliminary data.</text>
</comment>
<dbReference type="Gene3D" id="1.25.40.10">
    <property type="entry name" value="Tetratricopeptide repeat domain"/>
    <property type="match status" value="3"/>
</dbReference>
<feature type="chain" id="PRO_5045761836" evidence="2">
    <location>
        <begin position="25"/>
        <end position="899"/>
    </location>
</feature>
<dbReference type="Pfam" id="PF14559">
    <property type="entry name" value="TPR_19"/>
    <property type="match status" value="3"/>
</dbReference>
<protein>
    <submittedName>
        <fullName evidence="3">Tetratricopeptide repeat protein</fullName>
    </submittedName>
</protein>
<keyword evidence="4" id="KW-1185">Reference proteome</keyword>
<dbReference type="PROSITE" id="PS50005">
    <property type="entry name" value="TPR"/>
    <property type="match status" value="2"/>
</dbReference>
<dbReference type="PROSITE" id="PS51257">
    <property type="entry name" value="PROKAR_LIPOPROTEIN"/>
    <property type="match status" value="1"/>
</dbReference>
<dbReference type="InterPro" id="IPR011990">
    <property type="entry name" value="TPR-like_helical_dom_sf"/>
</dbReference>
<dbReference type="EMBL" id="JASSQD010000001">
    <property type="protein sequence ID" value="MDK9557694.1"/>
    <property type="molecule type" value="Genomic_DNA"/>
</dbReference>
<evidence type="ECO:0000313" key="3">
    <source>
        <dbReference type="EMBL" id="MDK9557694.1"/>
    </source>
</evidence>
<evidence type="ECO:0000256" key="1">
    <source>
        <dbReference type="PROSITE-ProRule" id="PRU00339"/>
    </source>
</evidence>
<accession>A0ABT7HBH2</accession>
<dbReference type="Proteomes" id="UP001223547">
    <property type="component" value="Unassembled WGS sequence"/>
</dbReference>
<keyword evidence="1" id="KW-0802">TPR repeat</keyword>
<feature type="signal peptide" evidence="2">
    <location>
        <begin position="1"/>
        <end position="24"/>
    </location>
</feature>
<dbReference type="InterPro" id="IPR019734">
    <property type="entry name" value="TPR_rpt"/>
</dbReference>
<dbReference type="SUPFAM" id="SSF48452">
    <property type="entry name" value="TPR-like"/>
    <property type="match status" value="4"/>
</dbReference>
<dbReference type="RefSeq" id="WP_285367874.1">
    <property type="nucleotide sequence ID" value="NZ_JASSQD010000001.1"/>
</dbReference>
<proteinExistence type="predicted"/>
<feature type="repeat" description="TPR" evidence="1">
    <location>
        <begin position="390"/>
        <end position="423"/>
    </location>
</feature>
<dbReference type="PANTHER" id="PTHR12558:SF13">
    <property type="entry name" value="CELL DIVISION CYCLE PROTEIN 27 HOMOLOG"/>
    <property type="match status" value="1"/>
</dbReference>
<dbReference type="SMART" id="SM00028">
    <property type="entry name" value="TPR"/>
    <property type="match status" value="14"/>
</dbReference>
<evidence type="ECO:0000256" key="2">
    <source>
        <dbReference type="SAM" id="SignalP"/>
    </source>
</evidence>